<organism evidence="2 3">
    <name type="scientific">Marinobacter guineae</name>
    <dbReference type="NCBI Taxonomy" id="432303"/>
    <lineage>
        <taxon>Bacteria</taxon>
        <taxon>Pseudomonadati</taxon>
        <taxon>Pseudomonadota</taxon>
        <taxon>Gammaproteobacteria</taxon>
        <taxon>Pseudomonadales</taxon>
        <taxon>Marinobacteraceae</taxon>
        <taxon>Marinobacter</taxon>
    </lineage>
</organism>
<dbReference type="Gene3D" id="1.10.10.10">
    <property type="entry name" value="Winged helix-like DNA-binding domain superfamily/Winged helix DNA-binding domain"/>
    <property type="match status" value="1"/>
</dbReference>
<proteinExistence type="predicted"/>
<dbReference type="PROSITE" id="PS51197">
    <property type="entry name" value="HTH_RRF2_2"/>
    <property type="match status" value="1"/>
</dbReference>
<dbReference type="Pfam" id="PF02082">
    <property type="entry name" value="Rrf2"/>
    <property type="match status" value="1"/>
</dbReference>
<dbReference type="GO" id="GO:0005829">
    <property type="term" value="C:cytosol"/>
    <property type="evidence" value="ECO:0007669"/>
    <property type="project" value="TreeGrafter"/>
</dbReference>
<dbReference type="InterPro" id="IPR000944">
    <property type="entry name" value="Tscrpt_reg_Rrf2"/>
</dbReference>
<gene>
    <name evidence="2" type="ORF">CLH62_06950</name>
</gene>
<dbReference type="InterPro" id="IPR036390">
    <property type="entry name" value="WH_DNA-bd_sf"/>
</dbReference>
<name>A0A2G1VKK7_9GAMM</name>
<dbReference type="GO" id="GO:0003700">
    <property type="term" value="F:DNA-binding transcription factor activity"/>
    <property type="evidence" value="ECO:0007669"/>
    <property type="project" value="TreeGrafter"/>
</dbReference>
<keyword evidence="1" id="KW-0238">DNA-binding</keyword>
<dbReference type="SUPFAM" id="SSF46785">
    <property type="entry name" value="Winged helix' DNA-binding domain"/>
    <property type="match status" value="1"/>
</dbReference>
<keyword evidence="3" id="KW-1185">Reference proteome</keyword>
<dbReference type="GO" id="GO:0003677">
    <property type="term" value="F:DNA binding"/>
    <property type="evidence" value="ECO:0007669"/>
    <property type="project" value="UniProtKB-KW"/>
</dbReference>
<dbReference type="AlphaFoldDB" id="A0A2G1VKK7"/>
<evidence type="ECO:0000313" key="3">
    <source>
        <dbReference type="Proteomes" id="UP000229044"/>
    </source>
</evidence>
<protein>
    <submittedName>
        <fullName evidence="2">Rrf2 family transcriptional regulator</fullName>
    </submittedName>
</protein>
<evidence type="ECO:0000313" key="2">
    <source>
        <dbReference type="EMBL" id="PHQ27303.1"/>
    </source>
</evidence>
<dbReference type="PANTHER" id="PTHR33221">
    <property type="entry name" value="WINGED HELIX-TURN-HELIX TRANSCRIPTIONAL REGULATOR, RRF2 FAMILY"/>
    <property type="match status" value="1"/>
</dbReference>
<dbReference type="EMBL" id="NTFI01000001">
    <property type="protein sequence ID" value="PHQ27303.1"/>
    <property type="molecule type" value="Genomic_DNA"/>
</dbReference>
<dbReference type="Proteomes" id="UP000229044">
    <property type="component" value="Unassembled WGS sequence"/>
</dbReference>
<reference evidence="2 3" key="1">
    <citation type="submission" date="2017-09" db="EMBL/GenBank/DDBJ databases">
        <title>The draft genome sequences of Marinobacter guineae M3B.</title>
        <authorList>
            <person name="Cao J."/>
        </authorList>
    </citation>
    <scope>NUCLEOTIDE SEQUENCE [LARGE SCALE GENOMIC DNA]</scope>
    <source>
        <strain evidence="2 3">M3B</strain>
    </source>
</reference>
<sequence>MILCNCQPGETMQLKTYTDFGLRVLVYVGTRRGKSIPRREIATAYGISPEHLRKVIHRMSTLGYVKTTQGKSGGVMLSRSPGLVRLGQFVLEMEENMEIIDCNKQECPLQGGCTIKSAVSAARDAFVATLNEYTLAMLLDDSKMVERLRMVGP</sequence>
<evidence type="ECO:0000256" key="1">
    <source>
        <dbReference type="ARBA" id="ARBA00023125"/>
    </source>
</evidence>
<dbReference type="NCBIfam" id="TIGR00738">
    <property type="entry name" value="rrf2_super"/>
    <property type="match status" value="1"/>
</dbReference>
<comment type="caution">
    <text evidence="2">The sequence shown here is derived from an EMBL/GenBank/DDBJ whole genome shotgun (WGS) entry which is preliminary data.</text>
</comment>
<accession>A0A2G1VKK7</accession>
<dbReference type="InterPro" id="IPR036388">
    <property type="entry name" value="WH-like_DNA-bd_sf"/>
</dbReference>
<dbReference type="PANTHER" id="PTHR33221:SF4">
    <property type="entry name" value="HTH-TYPE TRANSCRIPTIONAL REPRESSOR NSRR"/>
    <property type="match status" value="1"/>
</dbReference>